<proteinExistence type="inferred from homology"/>
<protein>
    <recommendedName>
        <fullName evidence="2">protein-tyrosine-phosphatase</fullName>
        <ecNumber evidence="2">3.1.3.48</ecNumber>
    </recommendedName>
</protein>
<dbReference type="Gene3D" id="3.40.50.2300">
    <property type="match status" value="1"/>
</dbReference>
<feature type="region of interest" description="Disordered" evidence="6">
    <location>
        <begin position="361"/>
        <end position="410"/>
    </location>
</feature>
<evidence type="ECO:0000256" key="5">
    <source>
        <dbReference type="PIRSR" id="PIRSR617867-1"/>
    </source>
</evidence>
<organism evidence="8 9">
    <name type="scientific">Subtercola boreus</name>
    <dbReference type="NCBI Taxonomy" id="120213"/>
    <lineage>
        <taxon>Bacteria</taxon>
        <taxon>Bacillati</taxon>
        <taxon>Actinomycetota</taxon>
        <taxon>Actinomycetes</taxon>
        <taxon>Micrococcales</taxon>
        <taxon>Microbacteriaceae</taxon>
        <taxon>Subtercola</taxon>
    </lineage>
</organism>
<dbReference type="InterPro" id="IPR017867">
    <property type="entry name" value="Tyr_phospatase_low_mol_wt"/>
</dbReference>
<keyword evidence="3" id="KW-0378">Hydrolase</keyword>
<dbReference type="InterPro" id="IPR050438">
    <property type="entry name" value="LMW_PTPase"/>
</dbReference>
<name>A0A3E0W2S2_9MICO</name>
<evidence type="ECO:0000313" key="9">
    <source>
        <dbReference type="Proteomes" id="UP000256709"/>
    </source>
</evidence>
<dbReference type="InterPro" id="IPR023485">
    <property type="entry name" value="Ptyr_pPase"/>
</dbReference>
<accession>A0A3E0W2S2</accession>
<gene>
    <name evidence="8" type="ORF">B7R21_03620</name>
</gene>
<dbReference type="Pfam" id="PF01451">
    <property type="entry name" value="LMWPc"/>
    <property type="match status" value="1"/>
</dbReference>
<comment type="caution">
    <text evidence="8">The sequence shown here is derived from an EMBL/GenBank/DDBJ whole genome shotgun (WGS) entry which is preliminary data.</text>
</comment>
<dbReference type="OrthoDB" id="9784339at2"/>
<keyword evidence="4" id="KW-0904">Protein phosphatase</keyword>
<reference evidence="8 9" key="1">
    <citation type="submission" date="2017-04" db="EMBL/GenBank/DDBJ databases">
        <title>Comparative genome analysis of Subtercola boreus.</title>
        <authorList>
            <person name="Cho Y.-J."/>
            <person name="Cho A."/>
            <person name="Kim O.-S."/>
            <person name="Lee J.-I."/>
        </authorList>
    </citation>
    <scope>NUCLEOTIDE SEQUENCE [LARGE SCALE GENOMIC DNA]</scope>
    <source>
        <strain evidence="8 9">P27444</strain>
    </source>
</reference>
<dbReference type="AlphaFoldDB" id="A0A3E0W2S2"/>
<dbReference type="PRINTS" id="PR00719">
    <property type="entry name" value="LMWPTPASE"/>
</dbReference>
<dbReference type="PANTHER" id="PTHR11717">
    <property type="entry name" value="LOW MOLECULAR WEIGHT PROTEIN TYROSINE PHOSPHATASE"/>
    <property type="match status" value="1"/>
</dbReference>
<dbReference type="EMBL" id="NBXA01000006">
    <property type="protein sequence ID" value="RFA15803.1"/>
    <property type="molecule type" value="Genomic_DNA"/>
</dbReference>
<feature type="domain" description="Phosphotyrosine protein phosphatase I" evidence="7">
    <location>
        <begin position="7"/>
        <end position="196"/>
    </location>
</feature>
<feature type="region of interest" description="Disordered" evidence="6">
    <location>
        <begin position="45"/>
        <end position="76"/>
    </location>
</feature>
<dbReference type="SMART" id="SM00226">
    <property type="entry name" value="LMWPc"/>
    <property type="match status" value="1"/>
</dbReference>
<dbReference type="Proteomes" id="UP000256709">
    <property type="component" value="Unassembled WGS sequence"/>
</dbReference>
<dbReference type="GO" id="GO:0004725">
    <property type="term" value="F:protein tyrosine phosphatase activity"/>
    <property type="evidence" value="ECO:0007669"/>
    <property type="project" value="UniProtKB-EC"/>
</dbReference>
<evidence type="ECO:0000313" key="8">
    <source>
        <dbReference type="EMBL" id="RFA15803.1"/>
    </source>
</evidence>
<evidence type="ECO:0000256" key="1">
    <source>
        <dbReference type="ARBA" id="ARBA00011063"/>
    </source>
</evidence>
<dbReference type="PANTHER" id="PTHR11717:SF7">
    <property type="entry name" value="LOW MOLECULAR WEIGHT PHOSPHOTYROSINE PROTEIN PHOSPHATASE"/>
    <property type="match status" value="1"/>
</dbReference>
<feature type="active site" evidence="5">
    <location>
        <position position="19"/>
    </location>
</feature>
<evidence type="ECO:0000256" key="3">
    <source>
        <dbReference type="ARBA" id="ARBA00022801"/>
    </source>
</evidence>
<evidence type="ECO:0000259" key="7">
    <source>
        <dbReference type="SMART" id="SM00226"/>
    </source>
</evidence>
<evidence type="ECO:0000256" key="6">
    <source>
        <dbReference type="SAM" id="MobiDB-lite"/>
    </source>
</evidence>
<dbReference type="SUPFAM" id="SSF52788">
    <property type="entry name" value="Phosphotyrosine protein phosphatases I"/>
    <property type="match status" value="1"/>
</dbReference>
<sequence>MTEFPPLNILFICTGNICRSPMAVQLVLHELAAVSGEAAAGRSVRVQSRGTHARVGSPMDPPAARQSVAMGGDPSGHEAAQLVQDDLRDADLVVAMTLDHRAAAARMFPAASKKSVTLLELKRLIDYLEPGSGGGAAGRRASPRDSLATLLATRSSVPSVRHDDDLSIPDPFRRSSGAHAKVAREIQSAVSTLAGWLGSVLPAVEPAPPTVGSRPGGAAPQRVVVETPEPAWAAEPVPVPVTEPVRLHEHEPEPVTDPISVVTPERMPDPVPARSSVAVALPTPVPAPVPAPVLAVGLAPDAPLTRRQLRAQAPGAEPTVAAPLTRRQLRAQVPGAEPTVAVPLTRRAARALQERELAERASVQEEYRSQADQKAERISGQHVGREVHPEQHTTRTHAQHGEHSHQPEPR</sequence>
<comment type="similarity">
    <text evidence="1">Belongs to the low molecular weight phosphotyrosine protein phosphatase family.</text>
</comment>
<evidence type="ECO:0000256" key="2">
    <source>
        <dbReference type="ARBA" id="ARBA00013064"/>
    </source>
</evidence>
<dbReference type="EC" id="3.1.3.48" evidence="2"/>
<evidence type="ECO:0000256" key="4">
    <source>
        <dbReference type="ARBA" id="ARBA00022912"/>
    </source>
</evidence>
<dbReference type="InterPro" id="IPR036196">
    <property type="entry name" value="Ptyr_pPase_sf"/>
</dbReference>
<feature type="active site" description="Nucleophile" evidence="5">
    <location>
        <position position="13"/>
    </location>
</feature>